<reference evidence="5 6" key="1">
    <citation type="submission" date="2016-11" db="EMBL/GenBank/DDBJ databases">
        <title>Comparative genomics of Acidibacillus ferroxidans species.</title>
        <authorList>
            <person name="Oliveira G."/>
            <person name="Nunes G."/>
            <person name="Oliveira R."/>
            <person name="Araujo F."/>
            <person name="Salim A."/>
            <person name="Scholte L."/>
            <person name="Morais D."/>
            <person name="Nancucheo I."/>
            <person name="Johnson D.B."/>
            <person name="Grail B."/>
            <person name="Bittencourt J."/>
            <person name="Valadares R."/>
        </authorList>
    </citation>
    <scope>NUCLEOTIDE SEQUENCE [LARGE SCALE GENOMIC DNA]</scope>
    <source>
        <strain evidence="5 6">Y002</strain>
    </source>
</reference>
<accession>A0A2U3D9Q2</accession>
<dbReference type="InterPro" id="IPR050570">
    <property type="entry name" value="Cell_wall_metabolism_enzyme"/>
</dbReference>
<dbReference type="InterPro" id="IPR011055">
    <property type="entry name" value="Dup_hybrid_motif"/>
</dbReference>
<evidence type="ECO:0000256" key="1">
    <source>
        <dbReference type="ARBA" id="ARBA00022729"/>
    </source>
</evidence>
<feature type="chain" id="PRO_5015539654" description="M23ase beta-sheet core domain-containing protein" evidence="3">
    <location>
        <begin position="23"/>
        <end position="345"/>
    </location>
</feature>
<proteinExistence type="predicted"/>
<dbReference type="Pfam" id="PF01551">
    <property type="entry name" value="Peptidase_M23"/>
    <property type="match status" value="1"/>
</dbReference>
<evidence type="ECO:0000256" key="2">
    <source>
        <dbReference type="SAM" id="MobiDB-lite"/>
    </source>
</evidence>
<dbReference type="SUPFAM" id="SSF51261">
    <property type="entry name" value="Duplicated hybrid motif"/>
    <property type="match status" value="1"/>
</dbReference>
<keyword evidence="6" id="KW-1185">Reference proteome</keyword>
<dbReference type="Proteomes" id="UP000245380">
    <property type="component" value="Unassembled WGS sequence"/>
</dbReference>
<dbReference type="CDD" id="cd12797">
    <property type="entry name" value="M23_peptidase"/>
    <property type="match status" value="1"/>
</dbReference>
<evidence type="ECO:0000313" key="5">
    <source>
        <dbReference type="EMBL" id="PWI58001.1"/>
    </source>
</evidence>
<dbReference type="InterPro" id="IPR016047">
    <property type="entry name" value="M23ase_b-sheet_dom"/>
</dbReference>
<name>A0A2U3D9Q2_SULT2</name>
<feature type="signal peptide" evidence="3">
    <location>
        <begin position="1"/>
        <end position="22"/>
    </location>
</feature>
<protein>
    <recommendedName>
        <fullName evidence="4">M23ase beta-sheet core domain-containing protein</fullName>
    </recommendedName>
</protein>
<comment type="caution">
    <text evidence="5">The sequence shown here is derived from an EMBL/GenBank/DDBJ whole genome shotgun (WGS) entry which is preliminary data.</text>
</comment>
<keyword evidence="1 3" id="KW-0732">Signal</keyword>
<dbReference type="AlphaFoldDB" id="A0A2U3D9Q2"/>
<dbReference type="PANTHER" id="PTHR21666:SF289">
    <property type="entry name" value="L-ALA--D-GLU ENDOPEPTIDASE"/>
    <property type="match status" value="1"/>
</dbReference>
<evidence type="ECO:0000256" key="3">
    <source>
        <dbReference type="SAM" id="SignalP"/>
    </source>
</evidence>
<evidence type="ECO:0000313" key="6">
    <source>
        <dbReference type="Proteomes" id="UP000245380"/>
    </source>
</evidence>
<dbReference type="GO" id="GO:0004222">
    <property type="term" value="F:metalloendopeptidase activity"/>
    <property type="evidence" value="ECO:0007669"/>
    <property type="project" value="TreeGrafter"/>
</dbReference>
<dbReference type="PANTHER" id="PTHR21666">
    <property type="entry name" value="PEPTIDASE-RELATED"/>
    <property type="match status" value="1"/>
</dbReference>
<dbReference type="Gene3D" id="2.70.70.10">
    <property type="entry name" value="Glucose Permease (Domain IIA)"/>
    <property type="match status" value="1"/>
</dbReference>
<feature type="domain" description="M23ase beta-sheet core" evidence="4">
    <location>
        <begin position="207"/>
        <end position="305"/>
    </location>
</feature>
<gene>
    <name evidence="5" type="ORF">BM613_05765</name>
</gene>
<evidence type="ECO:0000259" key="4">
    <source>
        <dbReference type="Pfam" id="PF01551"/>
    </source>
</evidence>
<sequence>MWLWVLAGLLLILISTPGDVHAEVVSSQAKSAIPLWYTRAEAKYGVHWSLLAGLDVYGATTKPPAGVTRPQGVPMFISGYRFSQHEWQGLFNPVENDLNAKRIRLFDGRGVDGDQDGKADQNNPYDRVSAIAAWLRQGGPTEQDQSNELWKQFENGTSVERILALSHVFKYFGTTQLNERMFPVHKRYSYSYRDTWGEGRNFGGRRIHEGTDIFASYGTPVLSTCYGYIELIGWNRLGGWRIGLRAADNTYFYYAHLSAYARGIRQGVIVRPGQVLGYVGSSGYGKPGTSGKFPPHLHFGIYKDTGTREWAFDPYPLLKQWERKPQTVINPPKKEANIQPKRPVT</sequence>
<feature type="region of interest" description="Disordered" evidence="2">
    <location>
        <begin position="326"/>
        <end position="345"/>
    </location>
</feature>
<organism evidence="5 6">
    <name type="scientific">Sulfoacidibacillus thermotolerans</name>
    <name type="common">Acidibacillus sulfuroxidans</name>
    <dbReference type="NCBI Taxonomy" id="1765684"/>
    <lineage>
        <taxon>Bacteria</taxon>
        <taxon>Bacillati</taxon>
        <taxon>Bacillota</taxon>
        <taxon>Bacilli</taxon>
        <taxon>Bacillales</taxon>
        <taxon>Alicyclobacillaceae</taxon>
        <taxon>Sulfoacidibacillus</taxon>
    </lineage>
</organism>
<dbReference type="EMBL" id="MPDK01000007">
    <property type="protein sequence ID" value="PWI58001.1"/>
    <property type="molecule type" value="Genomic_DNA"/>
</dbReference>